<dbReference type="Gene3D" id="1.25.40.10">
    <property type="entry name" value="Tetratricopeptide repeat domain"/>
    <property type="match status" value="3"/>
</dbReference>
<keyword evidence="4" id="KW-1185">Reference proteome</keyword>
<evidence type="ECO:0000313" key="3">
    <source>
        <dbReference type="EMBL" id="RYR69281.1"/>
    </source>
</evidence>
<dbReference type="Proteomes" id="UP000289738">
    <property type="component" value="Chromosome A03"/>
</dbReference>
<organism evidence="3 4">
    <name type="scientific">Arachis hypogaea</name>
    <name type="common">Peanut</name>
    <dbReference type="NCBI Taxonomy" id="3818"/>
    <lineage>
        <taxon>Eukaryota</taxon>
        <taxon>Viridiplantae</taxon>
        <taxon>Streptophyta</taxon>
        <taxon>Embryophyta</taxon>
        <taxon>Tracheophyta</taxon>
        <taxon>Spermatophyta</taxon>
        <taxon>Magnoliopsida</taxon>
        <taxon>eudicotyledons</taxon>
        <taxon>Gunneridae</taxon>
        <taxon>Pentapetalae</taxon>
        <taxon>rosids</taxon>
        <taxon>fabids</taxon>
        <taxon>Fabales</taxon>
        <taxon>Fabaceae</taxon>
        <taxon>Papilionoideae</taxon>
        <taxon>50 kb inversion clade</taxon>
        <taxon>dalbergioids sensu lato</taxon>
        <taxon>Dalbergieae</taxon>
        <taxon>Pterocarpus clade</taxon>
        <taxon>Arachis</taxon>
    </lineage>
</organism>
<feature type="repeat" description="PPR" evidence="2">
    <location>
        <begin position="123"/>
        <end position="157"/>
    </location>
</feature>
<protein>
    <recommendedName>
        <fullName evidence="5">Pentatricopeptide repeat-containing protein</fullName>
    </recommendedName>
</protein>
<dbReference type="PROSITE" id="PS51375">
    <property type="entry name" value="PPR"/>
    <property type="match status" value="2"/>
</dbReference>
<feature type="repeat" description="PPR" evidence="2">
    <location>
        <begin position="224"/>
        <end position="258"/>
    </location>
</feature>
<accession>A0A445E1S9</accession>
<dbReference type="PANTHER" id="PTHR47926:SF347">
    <property type="entry name" value="PENTATRICOPEPTIDE REPEAT-CONTAINING PROTEIN"/>
    <property type="match status" value="1"/>
</dbReference>
<comment type="caution">
    <text evidence="3">The sequence shown here is derived from an EMBL/GenBank/DDBJ whole genome shotgun (WGS) entry which is preliminary data.</text>
</comment>
<dbReference type="InterPro" id="IPR002885">
    <property type="entry name" value="PPR_rpt"/>
</dbReference>
<dbReference type="NCBIfam" id="TIGR00756">
    <property type="entry name" value="PPR"/>
    <property type="match status" value="2"/>
</dbReference>
<sequence>MRLAVTPQVQGFLFLRPYSLTIQHCPSPFPPSISQVYDDLLRICFHLQQTKTNPHNHHDYHVFYNIPNHRNGEMVKVVHAQAIKHNIFSDGFLASATINLYAAAGNVPFAQRLFHQLHSRQRHLSAYNSIISMYSRQGLLQNALRCFVSMMRFGQLSDQFTLAIALSICSKLRNVEFGTLLHSCVIKVGFESNPFCQGALIDLYAECGFLRHASAIFDAAVHLDTVSWTALISGYVRAGLSQDALQAFDKIWMMPVNCSETYTLAILWHEMRLSLRGHHKEAIEFFLEMRKCGIKSSRSTLASVLSAIAGLAALDYGLLVHGEAIKQGLDSSIYVGSSLISMYGKCEMLDAAKQVFDVMSEKNMVTWNAMLGVYA</sequence>
<reference evidence="3 4" key="1">
    <citation type="submission" date="2019-01" db="EMBL/GenBank/DDBJ databases">
        <title>Sequencing of cultivated peanut Arachis hypogaea provides insights into genome evolution and oil improvement.</title>
        <authorList>
            <person name="Chen X."/>
        </authorList>
    </citation>
    <scope>NUCLEOTIDE SEQUENCE [LARGE SCALE GENOMIC DNA]</scope>
    <source>
        <strain evidence="4">cv. Fuhuasheng</strain>
        <tissue evidence="3">Leaves</tissue>
    </source>
</reference>
<evidence type="ECO:0000256" key="1">
    <source>
        <dbReference type="ARBA" id="ARBA00022737"/>
    </source>
</evidence>
<keyword evidence="1" id="KW-0677">Repeat</keyword>
<dbReference type="EMBL" id="SDMP01000003">
    <property type="protein sequence ID" value="RYR69281.1"/>
    <property type="molecule type" value="Genomic_DNA"/>
</dbReference>
<evidence type="ECO:0000313" key="4">
    <source>
        <dbReference type="Proteomes" id="UP000289738"/>
    </source>
</evidence>
<evidence type="ECO:0008006" key="5">
    <source>
        <dbReference type="Google" id="ProtNLM"/>
    </source>
</evidence>
<dbReference type="GO" id="GO:0003723">
    <property type="term" value="F:RNA binding"/>
    <property type="evidence" value="ECO:0007669"/>
    <property type="project" value="InterPro"/>
</dbReference>
<name>A0A445E1S9_ARAHY</name>
<dbReference type="AlphaFoldDB" id="A0A445E1S9"/>
<dbReference type="GO" id="GO:0009451">
    <property type="term" value="P:RNA modification"/>
    <property type="evidence" value="ECO:0007669"/>
    <property type="project" value="InterPro"/>
</dbReference>
<dbReference type="PANTHER" id="PTHR47926">
    <property type="entry name" value="PENTATRICOPEPTIDE REPEAT-CONTAINING PROTEIN"/>
    <property type="match status" value="1"/>
</dbReference>
<dbReference type="InterPro" id="IPR011990">
    <property type="entry name" value="TPR-like_helical_dom_sf"/>
</dbReference>
<dbReference type="InterPro" id="IPR046960">
    <property type="entry name" value="PPR_At4g14850-like_plant"/>
</dbReference>
<proteinExistence type="predicted"/>
<gene>
    <name evidence="3" type="ORF">Ahy_A03g015841</name>
</gene>
<evidence type="ECO:0000256" key="2">
    <source>
        <dbReference type="PROSITE-ProRule" id="PRU00708"/>
    </source>
</evidence>
<dbReference type="Pfam" id="PF01535">
    <property type="entry name" value="PPR"/>
    <property type="match status" value="4"/>
</dbReference>